<reference evidence="2 3" key="1">
    <citation type="submission" date="2019-03" db="EMBL/GenBank/DDBJ databases">
        <title>Genomic Encyclopedia of Type Strains, Phase IV (KMG-IV): sequencing the most valuable type-strain genomes for metagenomic binning, comparative biology and taxonomic classification.</title>
        <authorList>
            <person name="Goeker M."/>
        </authorList>
    </citation>
    <scope>NUCLEOTIDE SEQUENCE [LARGE SCALE GENOMIC DNA]</scope>
    <source>
        <strain evidence="2 3">DSM 13587</strain>
    </source>
</reference>
<feature type="compositionally biased region" description="Low complexity" evidence="1">
    <location>
        <begin position="102"/>
        <end position="126"/>
    </location>
</feature>
<comment type="caution">
    <text evidence="2">The sequence shown here is derived from an EMBL/GenBank/DDBJ whole genome shotgun (WGS) entry which is preliminary data.</text>
</comment>
<evidence type="ECO:0000313" key="3">
    <source>
        <dbReference type="Proteomes" id="UP000295717"/>
    </source>
</evidence>
<gene>
    <name evidence="2" type="ORF">EDC35_10436</name>
</gene>
<evidence type="ECO:0000313" key="2">
    <source>
        <dbReference type="EMBL" id="TCT21183.1"/>
    </source>
</evidence>
<dbReference type="EMBL" id="SMAO01000004">
    <property type="protein sequence ID" value="TCT21183.1"/>
    <property type="molecule type" value="Genomic_DNA"/>
</dbReference>
<protein>
    <submittedName>
        <fullName evidence="2">Uncharacterized protein</fullName>
    </submittedName>
</protein>
<dbReference type="AlphaFoldDB" id="A0A4R3N2B3"/>
<dbReference type="RefSeq" id="WP_132976798.1">
    <property type="nucleotide sequence ID" value="NZ_SMAO01000004.1"/>
</dbReference>
<dbReference type="Proteomes" id="UP000295717">
    <property type="component" value="Unassembled WGS sequence"/>
</dbReference>
<feature type="region of interest" description="Disordered" evidence="1">
    <location>
        <begin position="100"/>
        <end position="126"/>
    </location>
</feature>
<sequence>MTDQANLAAQLADLQAQMAALRPAAPAPSASAWANAMPALSAAPTINGVAVPVKIQTPAGSIRVYLSLPAECAASPDALMSALEALAAAGLPLDTWSGARESGSAWGNSRSNGGWSGNSNRNTWRR</sequence>
<keyword evidence="3" id="KW-1185">Reference proteome</keyword>
<accession>A0A4R3N2B3</accession>
<name>A0A4R3N2B3_9GAMM</name>
<evidence type="ECO:0000256" key="1">
    <source>
        <dbReference type="SAM" id="MobiDB-lite"/>
    </source>
</evidence>
<proteinExistence type="predicted"/>
<dbReference type="OrthoDB" id="10007632at2"/>
<organism evidence="2 3">
    <name type="scientific">Thiobaca trueperi</name>
    <dbReference type="NCBI Taxonomy" id="127458"/>
    <lineage>
        <taxon>Bacteria</taxon>
        <taxon>Pseudomonadati</taxon>
        <taxon>Pseudomonadota</taxon>
        <taxon>Gammaproteobacteria</taxon>
        <taxon>Chromatiales</taxon>
        <taxon>Chromatiaceae</taxon>
        <taxon>Thiobaca</taxon>
    </lineage>
</organism>